<evidence type="ECO:0000313" key="3">
    <source>
        <dbReference type="EMBL" id="ORX95150.1"/>
    </source>
</evidence>
<dbReference type="Proteomes" id="UP000193144">
    <property type="component" value="Unassembled WGS sequence"/>
</dbReference>
<evidence type="ECO:0000256" key="1">
    <source>
        <dbReference type="SAM" id="Phobius"/>
    </source>
</evidence>
<sequence>MSATAQAKFFFVAITSPIWCPLYLLFLLSEALLGRLQPAWAWLQKEYDSRFVEPPRELLKPREINERIHVRKRRDEIKALGPVRRRVLTLGSNDSEVGAGIGELCPSPEQNGSMRPKKWWVKNTAKSCINEVIQQSIFDQLGGCKLYKLPYEVRKIIWHYAVGSNFIHIVRKKGRLGSVCCPAEDPTGKDRRDICLLSRDYYGRYVPTAWPNDIRLLSLITSCRQIYSETVDVLYSQNTFSFDESDLFGAFIASILPKRKNLLTSLHFVWSHSASGLGRNLYFEPRNDDGKLSRDCLEVINSLPSVGSLTITPSFACAAMGAMWHTRRLTWIHILRSAQLECPIQVTIPWASGQDHPNKDAYIQELFSDGRFHLRQSTPTDHAEWLSFFIPFNVQCLHCDTYTIIRKATRGVAQVILTRKEPYWQHSPYPASEPKLTRYWTFHSYCRGWMEFQYDWDTKTWSVTQGAKKITDDEAETHLAKEGFRYPSLVQPHERLHPLSVKPNSTRSTWSSFDINHVDLPTKEMYYRNVGWTKA</sequence>
<accession>A0A1Y1YAX1</accession>
<keyword evidence="1" id="KW-0472">Membrane</keyword>
<keyword evidence="1" id="KW-0812">Transmembrane</keyword>
<evidence type="ECO:0000259" key="2">
    <source>
        <dbReference type="Pfam" id="PF24864"/>
    </source>
</evidence>
<dbReference type="OrthoDB" id="4757095at2759"/>
<keyword evidence="1" id="KW-1133">Transmembrane helix</keyword>
<reference evidence="3 4" key="1">
    <citation type="submission" date="2016-07" db="EMBL/GenBank/DDBJ databases">
        <title>Pervasive Adenine N6-methylation of Active Genes in Fungi.</title>
        <authorList>
            <consortium name="DOE Joint Genome Institute"/>
            <person name="Mondo S.J."/>
            <person name="Dannebaum R.O."/>
            <person name="Kuo R.C."/>
            <person name="Labutti K."/>
            <person name="Haridas S."/>
            <person name="Kuo A."/>
            <person name="Salamov A."/>
            <person name="Ahrendt S.R."/>
            <person name="Lipzen A."/>
            <person name="Sullivan W."/>
            <person name="Andreopoulos W.B."/>
            <person name="Clum A."/>
            <person name="Lindquist E."/>
            <person name="Daum C."/>
            <person name="Ramamoorthy G.K."/>
            <person name="Gryganskyi A."/>
            <person name="Culley D."/>
            <person name="Magnuson J.K."/>
            <person name="James T.Y."/>
            <person name="O'Malley M.A."/>
            <person name="Stajich J.E."/>
            <person name="Spatafora J.W."/>
            <person name="Visel A."/>
            <person name="Grigoriev I.V."/>
        </authorList>
    </citation>
    <scope>NUCLEOTIDE SEQUENCE [LARGE SCALE GENOMIC DNA]</scope>
    <source>
        <strain evidence="3 4">CBS 115471</strain>
    </source>
</reference>
<dbReference type="InterPro" id="IPR056632">
    <property type="entry name" value="DUF7730"/>
</dbReference>
<dbReference type="STRING" id="1231657.A0A1Y1YAX1"/>
<dbReference type="AlphaFoldDB" id="A0A1Y1YAX1"/>
<organism evidence="3 4">
    <name type="scientific">Clohesyomyces aquaticus</name>
    <dbReference type="NCBI Taxonomy" id="1231657"/>
    <lineage>
        <taxon>Eukaryota</taxon>
        <taxon>Fungi</taxon>
        <taxon>Dikarya</taxon>
        <taxon>Ascomycota</taxon>
        <taxon>Pezizomycotina</taxon>
        <taxon>Dothideomycetes</taxon>
        <taxon>Pleosporomycetidae</taxon>
        <taxon>Pleosporales</taxon>
        <taxon>Lindgomycetaceae</taxon>
        <taxon>Clohesyomyces</taxon>
    </lineage>
</organism>
<gene>
    <name evidence="3" type="ORF">BCR34DRAFT_200571</name>
</gene>
<dbReference type="PANTHER" id="PTHR38790">
    <property type="entry name" value="2EXR DOMAIN-CONTAINING PROTEIN-RELATED"/>
    <property type="match status" value="1"/>
</dbReference>
<name>A0A1Y1YAX1_9PLEO</name>
<dbReference type="Pfam" id="PF24864">
    <property type="entry name" value="DUF7730"/>
    <property type="match status" value="1"/>
</dbReference>
<proteinExistence type="predicted"/>
<dbReference type="EMBL" id="MCFA01000288">
    <property type="protein sequence ID" value="ORX95150.1"/>
    <property type="molecule type" value="Genomic_DNA"/>
</dbReference>
<feature type="domain" description="DUF7730" evidence="2">
    <location>
        <begin position="144"/>
        <end position="352"/>
    </location>
</feature>
<comment type="caution">
    <text evidence="3">The sequence shown here is derived from an EMBL/GenBank/DDBJ whole genome shotgun (WGS) entry which is preliminary data.</text>
</comment>
<evidence type="ECO:0000313" key="4">
    <source>
        <dbReference type="Proteomes" id="UP000193144"/>
    </source>
</evidence>
<keyword evidence="4" id="KW-1185">Reference proteome</keyword>
<protein>
    <recommendedName>
        <fullName evidence="2">DUF7730 domain-containing protein</fullName>
    </recommendedName>
</protein>
<feature type="transmembrane region" description="Helical" evidence="1">
    <location>
        <begin position="9"/>
        <end position="28"/>
    </location>
</feature>